<dbReference type="OrthoDB" id="7820209at2"/>
<reference evidence="2 3" key="1">
    <citation type="submission" date="2016-11" db="EMBL/GenBank/DDBJ databases">
        <authorList>
            <person name="Jaros S."/>
            <person name="Januszkiewicz K."/>
            <person name="Wedrychowicz H."/>
        </authorList>
    </citation>
    <scope>NUCLEOTIDE SEQUENCE [LARGE SCALE GENOMIC DNA]</scope>
    <source>
        <strain evidence="2 3">GAS138</strain>
    </source>
</reference>
<gene>
    <name evidence="2" type="ORF">SAMN05443248_5323</name>
</gene>
<evidence type="ECO:0000313" key="2">
    <source>
        <dbReference type="EMBL" id="SHH59096.1"/>
    </source>
</evidence>
<dbReference type="Proteomes" id="UP000189796">
    <property type="component" value="Chromosome I"/>
</dbReference>
<sequence length="323" mass="36424">MRKDYRLYELNNDEFEALVVRISVEWFGAGVTPFATGRDGGRDGKFHGTASKFPSAAAPLVGHCVLQAKHVNEPNKSCSERDFERLLKKEHAKVKRLIKLGICDHYIVFTNRKLTAGADQKLIAALVALGLKSGHIIGNERLHLALDEYRDIRRDLPNANDSAPFRFEPDDLVEVIGALHTFVGSGGSSGFNSARDFTAIKIKAEKNKINGIGHEYYEQIIVNDSMPHFSRIEEFLKNPRNEEFAALYHDAADELKQKILVNRDKFGAFDEIFAFLNQEIQKQRAALRGRRRLVNVLLHYMYFNCDIGSKKSVSLKFGVDANA</sequence>
<dbReference type="Pfam" id="PF20279">
    <property type="entry name" value="CTD12"/>
    <property type="match status" value="1"/>
</dbReference>
<organism evidence="2 3">
    <name type="scientific">Bradyrhizobium erythrophlei</name>
    <dbReference type="NCBI Taxonomy" id="1437360"/>
    <lineage>
        <taxon>Bacteria</taxon>
        <taxon>Pseudomonadati</taxon>
        <taxon>Pseudomonadota</taxon>
        <taxon>Alphaproteobacteria</taxon>
        <taxon>Hyphomicrobiales</taxon>
        <taxon>Nitrobacteraceae</taxon>
        <taxon>Bradyrhizobium</taxon>
    </lineage>
</organism>
<dbReference type="RefSeq" id="WP_079603957.1">
    <property type="nucleotide sequence ID" value="NZ_LT670817.1"/>
</dbReference>
<dbReference type="EMBL" id="LT670817">
    <property type="protein sequence ID" value="SHH59096.1"/>
    <property type="molecule type" value="Genomic_DNA"/>
</dbReference>
<evidence type="ECO:0000259" key="1">
    <source>
        <dbReference type="Pfam" id="PF20279"/>
    </source>
</evidence>
<dbReference type="AlphaFoldDB" id="A0A1M5U8B0"/>
<accession>A0A1M5U8B0</accession>
<evidence type="ECO:0000313" key="3">
    <source>
        <dbReference type="Proteomes" id="UP000189796"/>
    </source>
</evidence>
<proteinExistence type="predicted"/>
<name>A0A1M5U8B0_9BRAD</name>
<protein>
    <recommendedName>
        <fullName evidence="1">ABC-three component systems C-terminal domain-containing protein</fullName>
    </recommendedName>
</protein>
<dbReference type="InterPro" id="IPR046917">
    <property type="entry name" value="ABC-3C_CTD12"/>
</dbReference>
<feature type="domain" description="ABC-three component systems C-terminal" evidence="1">
    <location>
        <begin position="163"/>
        <end position="308"/>
    </location>
</feature>